<dbReference type="InterPro" id="IPR029787">
    <property type="entry name" value="Nucleotide_cyclase"/>
</dbReference>
<dbReference type="Gene3D" id="3.30.70.270">
    <property type="match status" value="1"/>
</dbReference>
<dbReference type="SUPFAM" id="SSF55073">
    <property type="entry name" value="Nucleotide cyclase"/>
    <property type="match status" value="1"/>
</dbReference>
<dbReference type="EMBL" id="JABBXH010000001">
    <property type="protein sequence ID" value="NMP30696.1"/>
    <property type="molecule type" value="Genomic_DNA"/>
</dbReference>
<evidence type="ECO:0000313" key="5">
    <source>
        <dbReference type="Proteomes" id="UP000568664"/>
    </source>
</evidence>
<feature type="transmembrane region" description="Helical" evidence="1">
    <location>
        <begin position="260"/>
        <end position="280"/>
    </location>
</feature>
<dbReference type="SUPFAM" id="SSF141868">
    <property type="entry name" value="EAL domain-like"/>
    <property type="match status" value="1"/>
</dbReference>
<keyword evidence="1" id="KW-0812">Transmembrane</keyword>
<comment type="caution">
    <text evidence="4">The sequence shown here is derived from an EMBL/GenBank/DDBJ whole genome shotgun (WGS) entry which is preliminary data.</text>
</comment>
<dbReference type="InterPro" id="IPR035919">
    <property type="entry name" value="EAL_sf"/>
</dbReference>
<dbReference type="InterPro" id="IPR043128">
    <property type="entry name" value="Rev_trsase/Diguanyl_cyclase"/>
</dbReference>
<dbReference type="CDD" id="cd01949">
    <property type="entry name" value="GGDEF"/>
    <property type="match status" value="1"/>
</dbReference>
<dbReference type="Proteomes" id="UP000568664">
    <property type="component" value="Unassembled WGS sequence"/>
</dbReference>
<dbReference type="PANTHER" id="PTHR33121">
    <property type="entry name" value="CYCLIC DI-GMP PHOSPHODIESTERASE PDEF"/>
    <property type="match status" value="1"/>
</dbReference>
<dbReference type="NCBIfam" id="TIGR00254">
    <property type="entry name" value="GGDEF"/>
    <property type="match status" value="1"/>
</dbReference>
<protein>
    <submittedName>
        <fullName evidence="4">EAL domain-containing protein</fullName>
    </submittedName>
</protein>
<dbReference type="GO" id="GO:0071111">
    <property type="term" value="F:cyclic-guanylate-specific phosphodiesterase activity"/>
    <property type="evidence" value="ECO:0007669"/>
    <property type="project" value="InterPro"/>
</dbReference>
<dbReference type="Gene3D" id="3.20.20.450">
    <property type="entry name" value="EAL domain"/>
    <property type="match status" value="1"/>
</dbReference>
<evidence type="ECO:0000256" key="1">
    <source>
        <dbReference type="SAM" id="Phobius"/>
    </source>
</evidence>
<dbReference type="Pfam" id="PF00563">
    <property type="entry name" value="EAL"/>
    <property type="match status" value="1"/>
</dbReference>
<dbReference type="PANTHER" id="PTHR33121:SF23">
    <property type="entry name" value="CYCLIC DI-GMP PHOSPHODIESTERASE PDEB"/>
    <property type="match status" value="1"/>
</dbReference>
<dbReference type="SMART" id="SM00052">
    <property type="entry name" value="EAL"/>
    <property type="match status" value="1"/>
</dbReference>
<dbReference type="InterPro" id="IPR001633">
    <property type="entry name" value="EAL_dom"/>
</dbReference>
<dbReference type="AlphaFoldDB" id="A0A7Y0Q615"/>
<dbReference type="SMART" id="SM00267">
    <property type="entry name" value="GGDEF"/>
    <property type="match status" value="1"/>
</dbReference>
<reference evidence="4 5" key="1">
    <citation type="submission" date="2020-04" db="EMBL/GenBank/DDBJ databases">
        <title>Thalassotalea sp. M1531, isolated from the surface of marine red alga.</title>
        <authorList>
            <person name="Pang L."/>
            <person name="Lu D.-C."/>
        </authorList>
    </citation>
    <scope>NUCLEOTIDE SEQUENCE [LARGE SCALE GENOMIC DNA]</scope>
    <source>
        <strain evidence="4 5">M1531</strain>
    </source>
</reference>
<sequence>MKEIIASRRTILLTSLIFLALVLWNAYSSVQLHKSYQHALMKSVTDSVLADYQEYLAQLRTDVIHFQGQNYTQIAALANKGPLASKEEYMQLLKLMKNQFSDLRLFAIIDNNAQGVLKHITGDFLDDCKDEIRTTVDVGSQEHLFLHRSSNSIHYDLLEPLNIPGKQGWYFFVAFNTTVFESLLIKYQLPHQELFLLRTDLIGKIELSTTTTTDEHIAGIEMSAEEVQMFSFVKEIPGTRWQLAIRQEPNYQSSILVKSVIKALILWLFASAIILAFYLFQRQRARSHYAIKKALEFNATHDALTGLMNRATFEQSLTNFISQAKDNPTHGVVLLVDIDQFQLINNGYGYAVGDSVLNFLSIELKRYLPENVACSRLGNDEFAILVPDLSFEHAQACANKLKQFINDLSYVTEESLIKLTASIGVLHIDTDQISRERIFNSLAQAVRIAKEKGRNRAQLYQSDDQALIQHAQEMSVIKDIDAALNENRFMLYRQHINALQGDINIPKYEVLVRLKSRQDEIIPPDHFIPACEKFGLITKLDRWVIEATCKSIADTGDNGHYSINLSGITLADKDIKEFVSNMFEKYHINPNRIGFEITETYAITHLESATKFIGQMSEMGCEFSLDDFGSGLSSFSYLQQLPVHHIKIDGSFIKDICNNRLNQVFVETMHKLAKEMGKDCIAEFVEDKATQEHLIELGIEFAQGYYHHRPEKWFEY</sequence>
<evidence type="ECO:0000313" key="4">
    <source>
        <dbReference type="EMBL" id="NMP30696.1"/>
    </source>
</evidence>
<dbReference type="RefSeq" id="WP_169073977.1">
    <property type="nucleotide sequence ID" value="NZ_JABBXH010000001.1"/>
</dbReference>
<proteinExistence type="predicted"/>
<evidence type="ECO:0000259" key="2">
    <source>
        <dbReference type="PROSITE" id="PS50883"/>
    </source>
</evidence>
<organism evidence="4 5">
    <name type="scientific">Thalassotalea algicola</name>
    <dbReference type="NCBI Taxonomy" id="2716224"/>
    <lineage>
        <taxon>Bacteria</taxon>
        <taxon>Pseudomonadati</taxon>
        <taxon>Pseudomonadota</taxon>
        <taxon>Gammaproteobacteria</taxon>
        <taxon>Alteromonadales</taxon>
        <taxon>Colwelliaceae</taxon>
        <taxon>Thalassotalea</taxon>
    </lineage>
</organism>
<dbReference type="CDD" id="cd01948">
    <property type="entry name" value="EAL"/>
    <property type="match status" value="1"/>
</dbReference>
<gene>
    <name evidence="4" type="ORF">HII17_03890</name>
</gene>
<dbReference type="Pfam" id="PF00990">
    <property type="entry name" value="GGDEF"/>
    <property type="match status" value="1"/>
</dbReference>
<dbReference type="InterPro" id="IPR000160">
    <property type="entry name" value="GGDEF_dom"/>
</dbReference>
<dbReference type="PROSITE" id="PS50887">
    <property type="entry name" value="GGDEF"/>
    <property type="match status" value="1"/>
</dbReference>
<evidence type="ECO:0000259" key="3">
    <source>
        <dbReference type="PROSITE" id="PS50887"/>
    </source>
</evidence>
<dbReference type="InterPro" id="IPR050706">
    <property type="entry name" value="Cyclic-di-GMP_PDE-like"/>
</dbReference>
<accession>A0A7Y0Q615</accession>
<name>A0A7Y0Q615_9GAMM</name>
<feature type="domain" description="EAL" evidence="2">
    <location>
        <begin position="473"/>
        <end position="716"/>
    </location>
</feature>
<dbReference type="PROSITE" id="PS50883">
    <property type="entry name" value="EAL"/>
    <property type="match status" value="1"/>
</dbReference>
<keyword evidence="1" id="KW-0472">Membrane</keyword>
<keyword evidence="5" id="KW-1185">Reference proteome</keyword>
<feature type="domain" description="GGDEF" evidence="3">
    <location>
        <begin position="329"/>
        <end position="462"/>
    </location>
</feature>
<keyword evidence="1" id="KW-1133">Transmembrane helix</keyword>